<feature type="domain" description="Flagellar basal body rod protein N-terminal" evidence="7">
    <location>
        <begin position="7"/>
        <end position="31"/>
    </location>
</feature>
<reference evidence="9 10" key="1">
    <citation type="submission" date="2020-08" db="EMBL/GenBank/DDBJ databases">
        <authorList>
            <person name="Criscuolo A."/>
        </authorList>
    </citation>
    <scope>NUCLEOTIDE SEQUENCE [LARGE SCALE GENOMIC DNA]</scope>
    <source>
        <strain evidence="9">CIP111764</strain>
    </source>
</reference>
<accession>A0A7U7EQJ9</accession>
<protein>
    <recommendedName>
        <fullName evidence="3 6">Flagellar basal-body rod protein FlgC</fullName>
    </recommendedName>
</protein>
<keyword evidence="10" id="KW-1185">Reference proteome</keyword>
<keyword evidence="4 6" id="KW-0975">Bacterial flagellum</keyword>
<evidence type="ECO:0000256" key="1">
    <source>
        <dbReference type="ARBA" id="ARBA00004117"/>
    </source>
</evidence>
<dbReference type="Proteomes" id="UP000583387">
    <property type="component" value="Unassembled WGS sequence"/>
</dbReference>
<organism evidence="9 10">
    <name type="scientific">Zestomonas carbonaria</name>
    <dbReference type="NCBI Taxonomy" id="2762745"/>
    <lineage>
        <taxon>Bacteria</taxon>
        <taxon>Pseudomonadati</taxon>
        <taxon>Pseudomonadota</taxon>
        <taxon>Gammaproteobacteria</taxon>
        <taxon>Pseudomonadales</taxon>
        <taxon>Pseudomonadaceae</taxon>
        <taxon>Zestomonas</taxon>
    </lineage>
</organism>
<comment type="subcellular location">
    <subcellularLocation>
        <location evidence="1 6">Bacterial flagellum basal body</location>
    </subcellularLocation>
</comment>
<evidence type="ECO:0000313" key="9">
    <source>
        <dbReference type="EMBL" id="CAD5109245.1"/>
    </source>
</evidence>
<comment type="subunit">
    <text evidence="5 6">The basal body constitutes a major portion of the flagellar organelle and consists of four rings (L,P,S, and M) mounted on a central rod. The rod consists of about 26 subunits of FlgG in the distal portion, and FlgB, FlgC and FlgF are thought to build up the proximal portion of the rod with about 6 subunits each.</text>
</comment>
<keyword evidence="9" id="KW-0966">Cell projection</keyword>
<dbReference type="PANTHER" id="PTHR30435:SF29">
    <property type="entry name" value="FLAGELLAR BASAL-BODY ROD PROTEIN FLGC"/>
    <property type="match status" value="1"/>
</dbReference>
<comment type="similarity">
    <text evidence="2">Belongs to the flagella basal body rod proteins family.</text>
</comment>
<dbReference type="PROSITE" id="PS00588">
    <property type="entry name" value="FLAGELLA_BB_ROD"/>
    <property type="match status" value="1"/>
</dbReference>
<gene>
    <name evidence="9" type="primary">flgC_1</name>
    <name evidence="9" type="ORF">PSEWESI4_03541</name>
</gene>
<sequence>MSLSNVFNIAGTGMSAQTTRLNTISSNIANAESVSSSVDQTYRARHPVFATMLQSAQSQTGDRGSLFADQDKAGVGVQVLGVVEDQSTLVPRYEPNHPAADENGYVYYPNVNVVEEMADMISASRSFQTNAEMMNTAKQMMMKVLTLGQ</sequence>
<evidence type="ECO:0000313" key="10">
    <source>
        <dbReference type="Proteomes" id="UP000583387"/>
    </source>
</evidence>
<comment type="caution">
    <text evidence="9">The sequence shown here is derived from an EMBL/GenBank/DDBJ whole genome shotgun (WGS) entry which is preliminary data.</text>
</comment>
<dbReference type="GO" id="GO:0030694">
    <property type="term" value="C:bacterial-type flagellum basal body, rod"/>
    <property type="evidence" value="ECO:0007669"/>
    <property type="project" value="UniProtKB-UniRule"/>
</dbReference>
<dbReference type="Pfam" id="PF06429">
    <property type="entry name" value="Flg_bbr_C"/>
    <property type="match status" value="1"/>
</dbReference>
<dbReference type="InterPro" id="IPR019776">
    <property type="entry name" value="Flagellar_basal_body_rod_CS"/>
</dbReference>
<dbReference type="EMBL" id="CAJFCI010000071">
    <property type="protein sequence ID" value="CAD5109245.1"/>
    <property type="molecule type" value="Genomic_DNA"/>
</dbReference>
<evidence type="ECO:0000256" key="6">
    <source>
        <dbReference type="RuleBase" id="RU362062"/>
    </source>
</evidence>
<dbReference type="AlphaFoldDB" id="A0A7U7EQJ9"/>
<evidence type="ECO:0000256" key="4">
    <source>
        <dbReference type="ARBA" id="ARBA00023143"/>
    </source>
</evidence>
<keyword evidence="9" id="KW-0969">Cilium</keyword>
<name>A0A7U7EQJ9_9GAMM</name>
<evidence type="ECO:0000256" key="5">
    <source>
        <dbReference type="ARBA" id="ARBA00025933"/>
    </source>
</evidence>
<dbReference type="RefSeq" id="WP_187672549.1">
    <property type="nucleotide sequence ID" value="NZ_CAJFCI010000071.1"/>
</dbReference>
<dbReference type="GO" id="GO:0071978">
    <property type="term" value="P:bacterial-type flagellum-dependent swarming motility"/>
    <property type="evidence" value="ECO:0007669"/>
    <property type="project" value="TreeGrafter"/>
</dbReference>
<proteinExistence type="inferred from homology"/>
<dbReference type="NCBIfam" id="TIGR01395">
    <property type="entry name" value="FlgC"/>
    <property type="match status" value="1"/>
</dbReference>
<dbReference type="InterPro" id="IPR001444">
    <property type="entry name" value="Flag_bb_rod_N"/>
</dbReference>
<keyword evidence="9" id="KW-0282">Flagellum</keyword>
<evidence type="ECO:0000259" key="7">
    <source>
        <dbReference type="Pfam" id="PF00460"/>
    </source>
</evidence>
<evidence type="ECO:0000256" key="2">
    <source>
        <dbReference type="ARBA" id="ARBA00009677"/>
    </source>
</evidence>
<evidence type="ECO:0000259" key="8">
    <source>
        <dbReference type="Pfam" id="PF06429"/>
    </source>
</evidence>
<feature type="domain" description="Flagellar basal-body/hook protein C-terminal" evidence="8">
    <location>
        <begin position="103"/>
        <end position="147"/>
    </location>
</feature>
<dbReference type="InterPro" id="IPR010930">
    <property type="entry name" value="Flg_bb/hook_C_dom"/>
</dbReference>
<dbReference type="InterPro" id="IPR006299">
    <property type="entry name" value="FlgC"/>
</dbReference>
<dbReference type="PANTHER" id="PTHR30435">
    <property type="entry name" value="FLAGELLAR PROTEIN"/>
    <property type="match status" value="1"/>
</dbReference>
<evidence type="ECO:0000256" key="3">
    <source>
        <dbReference type="ARBA" id="ARBA00017941"/>
    </source>
</evidence>
<dbReference type="Pfam" id="PF00460">
    <property type="entry name" value="Flg_bb_rod"/>
    <property type="match status" value="1"/>
</dbReference>